<dbReference type="Proteomes" id="UP000799118">
    <property type="component" value="Unassembled WGS sequence"/>
</dbReference>
<dbReference type="EMBL" id="ML770204">
    <property type="protein sequence ID" value="KAE9384172.1"/>
    <property type="molecule type" value="Genomic_DNA"/>
</dbReference>
<proteinExistence type="predicted"/>
<sequence>MQDEPLWVQVVDAWYGFEKSQGFPAKGGGRDLTATKERPSAVAAWVRNGRKKDPVEMEDGAIHRKSLLDWWDALQPEWRKQGEKYNRANGHDWGSLNANGRNGLLSALACMLWWRKVEKGTKKDSVDWVELVSDVTVVLQELAAAEEAASTEKTD</sequence>
<gene>
    <name evidence="1" type="ORF">BT96DRAFT_842675</name>
</gene>
<organism evidence="1 2">
    <name type="scientific">Gymnopus androsaceus JB14</name>
    <dbReference type="NCBI Taxonomy" id="1447944"/>
    <lineage>
        <taxon>Eukaryota</taxon>
        <taxon>Fungi</taxon>
        <taxon>Dikarya</taxon>
        <taxon>Basidiomycota</taxon>
        <taxon>Agaricomycotina</taxon>
        <taxon>Agaricomycetes</taxon>
        <taxon>Agaricomycetidae</taxon>
        <taxon>Agaricales</taxon>
        <taxon>Marasmiineae</taxon>
        <taxon>Omphalotaceae</taxon>
        <taxon>Gymnopus</taxon>
    </lineage>
</organism>
<dbReference type="AlphaFoldDB" id="A0A6A4GF37"/>
<dbReference type="OrthoDB" id="2683861at2759"/>
<evidence type="ECO:0000313" key="1">
    <source>
        <dbReference type="EMBL" id="KAE9384172.1"/>
    </source>
</evidence>
<reference evidence="1" key="1">
    <citation type="journal article" date="2019" name="Environ. Microbiol.">
        <title>Fungal ecological strategies reflected in gene transcription - a case study of two litter decomposers.</title>
        <authorList>
            <person name="Barbi F."/>
            <person name="Kohler A."/>
            <person name="Barry K."/>
            <person name="Baskaran P."/>
            <person name="Daum C."/>
            <person name="Fauchery L."/>
            <person name="Ihrmark K."/>
            <person name="Kuo A."/>
            <person name="LaButti K."/>
            <person name="Lipzen A."/>
            <person name="Morin E."/>
            <person name="Grigoriev I.V."/>
            <person name="Henrissat B."/>
            <person name="Lindahl B."/>
            <person name="Martin F."/>
        </authorList>
    </citation>
    <scope>NUCLEOTIDE SEQUENCE</scope>
    <source>
        <strain evidence="1">JB14</strain>
    </source>
</reference>
<evidence type="ECO:0000313" key="2">
    <source>
        <dbReference type="Proteomes" id="UP000799118"/>
    </source>
</evidence>
<name>A0A6A4GF37_9AGAR</name>
<protein>
    <submittedName>
        <fullName evidence="1">Uncharacterized protein</fullName>
    </submittedName>
</protein>
<keyword evidence="2" id="KW-1185">Reference proteome</keyword>
<accession>A0A6A4GF37</accession>